<dbReference type="Proteomes" id="UP000800093">
    <property type="component" value="Unassembled WGS sequence"/>
</dbReference>
<gene>
    <name evidence="1" type="ORF">CC78DRAFT_576014</name>
</gene>
<keyword evidence="2" id="KW-1185">Reference proteome</keyword>
<evidence type="ECO:0000313" key="1">
    <source>
        <dbReference type="EMBL" id="KAF2268531.1"/>
    </source>
</evidence>
<name>A0A9P4KH12_9PLEO</name>
<proteinExistence type="predicted"/>
<comment type="caution">
    <text evidence="1">The sequence shown here is derived from an EMBL/GenBank/DDBJ whole genome shotgun (WGS) entry which is preliminary data.</text>
</comment>
<dbReference type="EMBL" id="ML986586">
    <property type="protein sequence ID" value="KAF2268531.1"/>
    <property type="molecule type" value="Genomic_DNA"/>
</dbReference>
<accession>A0A9P4KH12</accession>
<dbReference type="AlphaFoldDB" id="A0A9P4KH12"/>
<reference evidence="2" key="1">
    <citation type="journal article" date="2020" name="Stud. Mycol.">
        <title>101 Dothideomycetes genomes: A test case for predicting lifestyles and emergence of pathogens.</title>
        <authorList>
            <person name="Haridas S."/>
            <person name="Albert R."/>
            <person name="Binder M."/>
            <person name="Bloem J."/>
            <person name="LaButti K."/>
            <person name="Salamov A."/>
            <person name="Andreopoulos B."/>
            <person name="Baker S."/>
            <person name="Barry K."/>
            <person name="Bills G."/>
            <person name="Bluhm B."/>
            <person name="Cannon C."/>
            <person name="Castanera R."/>
            <person name="Culley D."/>
            <person name="Daum C."/>
            <person name="Ezra D."/>
            <person name="Gonzalez J."/>
            <person name="Henrissat B."/>
            <person name="Kuo A."/>
            <person name="Liang C."/>
            <person name="Lipzen A."/>
            <person name="Lutzoni F."/>
            <person name="Magnuson J."/>
            <person name="Mondo S."/>
            <person name="Nolan M."/>
            <person name="Ohm R."/>
            <person name="Pangilinan J."/>
            <person name="Park H.-J."/>
            <person name="Ramirez L."/>
            <person name="Alfaro M."/>
            <person name="Sun H."/>
            <person name="Tritt A."/>
            <person name="Yoshinaga Y."/>
            <person name="Zwiers L.-H."/>
            <person name="Turgeon B."/>
            <person name="Goodwin S."/>
            <person name="Spatafora J."/>
            <person name="Crous P."/>
            <person name="Grigoriev I."/>
        </authorList>
    </citation>
    <scope>NUCLEOTIDE SEQUENCE [LARGE SCALE GENOMIC DNA]</scope>
    <source>
        <strain evidence="2">CBS 304.66</strain>
    </source>
</reference>
<sequence length="195" mass="21294">MFLCSDEGVGGRATAGEVRTVFPPGIKPRAYASCPYQAERWVTSSPSLNALAAARAEAVRTLFYSCDDSIQRLIGNAGSVWKQVTGVLTVVQDDKIADPSLRLFTMAMHSIVPGLRPWCLAHRCQQLNVLATRQTRAFLTIPQSEIYVQSNVRVRPTDRRRDSQETHVNPSEGLVETLNAFFIDESDAAGPGSAG</sequence>
<protein>
    <submittedName>
        <fullName evidence="1">Uncharacterized protein</fullName>
    </submittedName>
</protein>
<evidence type="ECO:0000313" key="2">
    <source>
        <dbReference type="Proteomes" id="UP000800093"/>
    </source>
</evidence>
<organism evidence="1 2">
    <name type="scientific">Lojkania enalia</name>
    <dbReference type="NCBI Taxonomy" id="147567"/>
    <lineage>
        <taxon>Eukaryota</taxon>
        <taxon>Fungi</taxon>
        <taxon>Dikarya</taxon>
        <taxon>Ascomycota</taxon>
        <taxon>Pezizomycotina</taxon>
        <taxon>Dothideomycetes</taxon>
        <taxon>Pleosporomycetidae</taxon>
        <taxon>Pleosporales</taxon>
        <taxon>Pleosporales incertae sedis</taxon>
        <taxon>Lojkania</taxon>
    </lineage>
</organism>